<dbReference type="EMBL" id="JAAEDK010000005">
    <property type="protein sequence ID" value="MBR0658147.1"/>
    <property type="molecule type" value="Genomic_DNA"/>
</dbReference>
<protein>
    <submittedName>
        <fullName evidence="1">DUF3047 domain-containing protein</fullName>
    </submittedName>
</protein>
<dbReference type="RefSeq" id="WP_168039165.1">
    <property type="nucleotide sequence ID" value="NZ_JAAEDK010000005.1"/>
</dbReference>
<organism evidence="1 4">
    <name type="scientific">Neoroseomonas oryzicola</name>
    <dbReference type="NCBI Taxonomy" id="535904"/>
    <lineage>
        <taxon>Bacteria</taxon>
        <taxon>Pseudomonadati</taxon>
        <taxon>Pseudomonadota</taxon>
        <taxon>Alphaproteobacteria</taxon>
        <taxon>Acetobacterales</taxon>
        <taxon>Acetobacteraceae</taxon>
        <taxon>Neoroseomonas</taxon>
    </lineage>
</organism>
<dbReference type="AlphaFoldDB" id="A0A9X9WCT7"/>
<dbReference type="Proteomes" id="UP000746741">
    <property type="component" value="Unassembled WGS sequence"/>
</dbReference>
<reference evidence="2 3" key="2">
    <citation type="submission" date="2020-02" db="EMBL/GenBank/DDBJ databases">
        <authorList>
            <person name="Sun Q."/>
            <person name="Inoue M."/>
        </authorList>
    </citation>
    <scope>NUCLEOTIDE SEQUENCE [LARGE SCALE GENOMIC DNA]</scope>
    <source>
        <strain evidence="2 3">KCTC 22478</strain>
    </source>
</reference>
<gene>
    <name evidence="2" type="ORF">GWK15_03715</name>
    <name evidence="1" type="ORF">GXW75_02710</name>
</gene>
<reference evidence="1" key="1">
    <citation type="submission" date="2020-01" db="EMBL/GenBank/DDBJ databases">
        <authorList>
            <person name="Rat A."/>
        </authorList>
    </citation>
    <scope>NUCLEOTIDE SEQUENCE</scope>
    <source>
        <strain evidence="1">LMG 31161</strain>
    </source>
</reference>
<evidence type="ECO:0000313" key="4">
    <source>
        <dbReference type="Proteomes" id="UP001138708"/>
    </source>
</evidence>
<dbReference type="Proteomes" id="UP001138708">
    <property type="component" value="Unassembled WGS sequence"/>
</dbReference>
<keyword evidence="3" id="KW-1185">Reference proteome</keyword>
<evidence type="ECO:0000313" key="2">
    <source>
        <dbReference type="EMBL" id="NKE16036.1"/>
    </source>
</evidence>
<accession>A0A9X9WCT7</accession>
<dbReference type="InterPro" id="IPR021409">
    <property type="entry name" value="DUF3047"/>
</dbReference>
<sequence>MRWCATLLGVGLAVGSAVPAPDAVAGEPPGAWQEGSWPGIPPARIAVTQDGGIALSARGQGSFLWRYERRAAECLSWRWRVDQGPPPTRLDRRGGDDRAISITIGFGGWPPRASAWQRVQHTMAEAHAGGRSLPRAALVFVWGGTGEEPRGFESPYMAGLGRVFVLRSAQAPRGAWQEERVNLAALWRETFGGNPPPVEKIVIGLDSDDTNARIEARVEDIRFGPCPQRS</sequence>
<dbReference type="EMBL" id="JAAVUP010000001">
    <property type="protein sequence ID" value="NKE16036.1"/>
    <property type="molecule type" value="Genomic_DNA"/>
</dbReference>
<evidence type="ECO:0000313" key="1">
    <source>
        <dbReference type="EMBL" id="MBR0658147.1"/>
    </source>
</evidence>
<reference evidence="1" key="3">
    <citation type="journal article" date="2021" name="Syst. Appl. Microbiol.">
        <title>Roseomonas hellenica sp. nov., isolated from roots of wild-growing Alkanna tinctoria.</title>
        <authorList>
            <person name="Rat A."/>
            <person name="Naranjo H.D."/>
            <person name="Lebbe L."/>
            <person name="Cnockaert M."/>
            <person name="Krigas N."/>
            <person name="Grigoriadou K."/>
            <person name="Maloupa E."/>
            <person name="Willems A."/>
        </authorList>
    </citation>
    <scope>NUCLEOTIDE SEQUENCE</scope>
    <source>
        <strain evidence="1">LMG 31161</strain>
    </source>
</reference>
<name>A0A9X9WCT7_9PROT</name>
<evidence type="ECO:0000313" key="3">
    <source>
        <dbReference type="Proteomes" id="UP000746741"/>
    </source>
</evidence>
<proteinExistence type="predicted"/>
<dbReference type="Pfam" id="PF11249">
    <property type="entry name" value="DUF3047"/>
    <property type="match status" value="1"/>
</dbReference>
<comment type="caution">
    <text evidence="1">The sequence shown here is derived from an EMBL/GenBank/DDBJ whole genome shotgun (WGS) entry which is preliminary data.</text>
</comment>